<dbReference type="EMBL" id="HACG01044134">
    <property type="protein sequence ID" value="CEK90999.1"/>
    <property type="molecule type" value="Transcribed_RNA"/>
</dbReference>
<accession>A0A0B7BCG0</accession>
<evidence type="ECO:0000313" key="2">
    <source>
        <dbReference type="EMBL" id="CEK90999.1"/>
    </source>
</evidence>
<protein>
    <submittedName>
        <fullName evidence="2">Uncharacterized protein</fullName>
    </submittedName>
</protein>
<dbReference type="EMBL" id="HACG01044131">
    <property type="protein sequence ID" value="CEK90996.1"/>
    <property type="molecule type" value="Transcribed_RNA"/>
</dbReference>
<evidence type="ECO:0000313" key="1">
    <source>
        <dbReference type="EMBL" id="CEK90996.1"/>
    </source>
</evidence>
<gene>
    <name evidence="2" type="primary">ORF180395</name>
    <name evidence="1" type="synonym">ORF180379</name>
</gene>
<name>A0A0B7BCG0_9EUPU</name>
<proteinExistence type="predicted"/>
<dbReference type="AlphaFoldDB" id="A0A0B7BCG0"/>
<sequence>MCTTLNQNSTRINQEGTKINQEVCKINEENTNINKQALQSIKESLQPIKGLQSIQRELTRVEKTREKFLHPRKTLGKFFPDIRTLGLLLGLRSSCHTHGRCVSFLQRRTEPYTVKRDVKKSTFVFIPFCLDCSLPIIWII</sequence>
<reference evidence="2" key="1">
    <citation type="submission" date="2014-12" db="EMBL/GenBank/DDBJ databases">
        <title>Insight into the proteome of Arion vulgaris.</title>
        <authorList>
            <person name="Aradska J."/>
            <person name="Bulat T."/>
            <person name="Smidak R."/>
            <person name="Sarate P."/>
            <person name="Gangsoo J."/>
            <person name="Sialana F."/>
            <person name="Bilban M."/>
            <person name="Lubec G."/>
        </authorList>
    </citation>
    <scope>NUCLEOTIDE SEQUENCE</scope>
    <source>
        <tissue evidence="2">Skin</tissue>
    </source>
</reference>
<organism evidence="2">
    <name type="scientific">Arion vulgaris</name>
    <dbReference type="NCBI Taxonomy" id="1028688"/>
    <lineage>
        <taxon>Eukaryota</taxon>
        <taxon>Metazoa</taxon>
        <taxon>Spiralia</taxon>
        <taxon>Lophotrochozoa</taxon>
        <taxon>Mollusca</taxon>
        <taxon>Gastropoda</taxon>
        <taxon>Heterobranchia</taxon>
        <taxon>Euthyneura</taxon>
        <taxon>Panpulmonata</taxon>
        <taxon>Eupulmonata</taxon>
        <taxon>Stylommatophora</taxon>
        <taxon>Helicina</taxon>
        <taxon>Arionoidea</taxon>
        <taxon>Arionidae</taxon>
        <taxon>Arion</taxon>
    </lineage>
</organism>